<feature type="signal peptide" evidence="4">
    <location>
        <begin position="1"/>
        <end position="25"/>
    </location>
</feature>
<dbReference type="EMBL" id="CP019948">
    <property type="protein sequence ID" value="ARN82058.1"/>
    <property type="molecule type" value="Genomic_DNA"/>
</dbReference>
<feature type="compositionally biased region" description="Low complexity" evidence="3">
    <location>
        <begin position="314"/>
        <end position="325"/>
    </location>
</feature>
<sequence>MRKVTFRVRCRIAAVGLASVLASCASSDGGLPSPLTLTSQTGPVERTVVGADAPAKDFVALADDSAGATRDPSEARNRATLEFNQELNRSVLYPVAKAYREGVPEPVRDSIESFANNLGEPLIFANDVLQLRAEAAGTTLARFAMNSTFGLGGLVDVASREKLPRQTGDFGQTLYVWGVRDSEYLVLPVFGPTNTRDLIGSTIEFVALTPIDLLAPAGIAAGAREIGVAGSTATTLTTGVNISGSTAGALAKVEKVGDLETLEASSIDFYVMLESVVTQKREAELKEAVAQSGWSTFSNKKPMETASWNKFHAPEPQAAAANAEPTRSALQ</sequence>
<dbReference type="RefSeq" id="WP_085772182.1">
    <property type="nucleotide sequence ID" value="NZ_AP027149.1"/>
</dbReference>
<dbReference type="GO" id="GO:0016020">
    <property type="term" value="C:membrane"/>
    <property type="evidence" value="ECO:0007669"/>
    <property type="project" value="InterPro"/>
</dbReference>
<evidence type="ECO:0000256" key="4">
    <source>
        <dbReference type="SAM" id="SignalP"/>
    </source>
</evidence>
<evidence type="ECO:0000256" key="1">
    <source>
        <dbReference type="ARBA" id="ARBA00010634"/>
    </source>
</evidence>
<evidence type="ECO:0000313" key="6">
    <source>
        <dbReference type="Proteomes" id="UP000193978"/>
    </source>
</evidence>
<name>A0A1W6MWV2_9HYPH</name>
<protein>
    <recommendedName>
        <fullName evidence="7">ABC transporter</fullName>
    </recommendedName>
</protein>
<dbReference type="GO" id="GO:0120010">
    <property type="term" value="P:intermembrane phospholipid transfer"/>
    <property type="evidence" value="ECO:0007669"/>
    <property type="project" value="TreeGrafter"/>
</dbReference>
<dbReference type="PANTHER" id="PTHR30035:SF3">
    <property type="entry name" value="INTERMEMBRANE PHOSPHOLIPID TRANSPORT SYSTEM LIPOPROTEIN MLAA"/>
    <property type="match status" value="1"/>
</dbReference>
<evidence type="ECO:0000313" key="5">
    <source>
        <dbReference type="EMBL" id="ARN82058.1"/>
    </source>
</evidence>
<keyword evidence="6" id="KW-1185">Reference proteome</keyword>
<evidence type="ECO:0000256" key="2">
    <source>
        <dbReference type="ARBA" id="ARBA00022729"/>
    </source>
</evidence>
<gene>
    <name evidence="5" type="ORF">B1812_14320</name>
</gene>
<dbReference type="OrthoDB" id="9785326at2"/>
<comment type="similarity">
    <text evidence="1">Belongs to the MlaA family.</text>
</comment>
<reference evidence="5 6" key="1">
    <citation type="submission" date="2017-02" db="EMBL/GenBank/DDBJ databases">
        <authorList>
            <person name="Peterson S.W."/>
        </authorList>
    </citation>
    <scope>NUCLEOTIDE SEQUENCE [LARGE SCALE GENOMIC DNA]</scope>
    <source>
        <strain evidence="5 6">S285</strain>
    </source>
</reference>
<organism evidence="5 6">
    <name type="scientific">Methylocystis bryophila</name>
    <dbReference type="NCBI Taxonomy" id="655015"/>
    <lineage>
        <taxon>Bacteria</taxon>
        <taxon>Pseudomonadati</taxon>
        <taxon>Pseudomonadota</taxon>
        <taxon>Alphaproteobacteria</taxon>
        <taxon>Hyphomicrobiales</taxon>
        <taxon>Methylocystaceae</taxon>
        <taxon>Methylocystis</taxon>
    </lineage>
</organism>
<dbReference type="Proteomes" id="UP000193978">
    <property type="component" value="Chromosome"/>
</dbReference>
<feature type="region of interest" description="Disordered" evidence="3">
    <location>
        <begin position="299"/>
        <end position="331"/>
    </location>
</feature>
<dbReference type="PROSITE" id="PS51257">
    <property type="entry name" value="PROKAR_LIPOPROTEIN"/>
    <property type="match status" value="1"/>
</dbReference>
<feature type="chain" id="PRO_5012122512" description="ABC transporter" evidence="4">
    <location>
        <begin position="26"/>
        <end position="331"/>
    </location>
</feature>
<accession>A0A1W6MWV2</accession>
<dbReference type="AlphaFoldDB" id="A0A1W6MWV2"/>
<proteinExistence type="inferred from homology"/>
<dbReference type="Pfam" id="PF04333">
    <property type="entry name" value="MlaA"/>
    <property type="match status" value="1"/>
</dbReference>
<dbReference type="InterPro" id="IPR007428">
    <property type="entry name" value="MlaA"/>
</dbReference>
<keyword evidence="2 4" id="KW-0732">Signal</keyword>
<dbReference type="PRINTS" id="PR01805">
    <property type="entry name" value="VACJLIPOPROT"/>
</dbReference>
<dbReference type="KEGG" id="mbry:B1812_14320"/>
<evidence type="ECO:0000256" key="3">
    <source>
        <dbReference type="SAM" id="MobiDB-lite"/>
    </source>
</evidence>
<dbReference type="PANTHER" id="PTHR30035">
    <property type="entry name" value="LIPOPROTEIN VACJ-RELATED"/>
    <property type="match status" value="1"/>
</dbReference>
<evidence type="ECO:0008006" key="7">
    <source>
        <dbReference type="Google" id="ProtNLM"/>
    </source>
</evidence>
<dbReference type="STRING" id="655015.B1812_14320"/>